<dbReference type="InterPro" id="IPR037289">
    <property type="entry name" value="Elp2"/>
</dbReference>
<dbReference type="InterPro" id="IPR020472">
    <property type="entry name" value="WD40_PAC1"/>
</dbReference>
<keyword evidence="9" id="KW-0677">Repeat</keyword>
<reference evidence="12 13" key="1">
    <citation type="journal article" date="2017" name="Gigascience">
        <title>Genome sequence of the small brown planthopper, Laodelphax striatellus.</title>
        <authorList>
            <person name="Zhu J."/>
            <person name="Jiang F."/>
            <person name="Wang X."/>
            <person name="Yang P."/>
            <person name="Bao Y."/>
            <person name="Zhao W."/>
            <person name="Wang W."/>
            <person name="Lu H."/>
            <person name="Wang Q."/>
            <person name="Cui N."/>
            <person name="Li J."/>
            <person name="Chen X."/>
            <person name="Luo L."/>
            <person name="Yu J."/>
            <person name="Kang L."/>
            <person name="Cui F."/>
        </authorList>
    </citation>
    <scope>NUCLEOTIDE SEQUENCE [LARGE SCALE GENOMIC DNA]</scope>
    <source>
        <strain evidence="12">Lst14</strain>
    </source>
</reference>
<dbReference type="GO" id="GO:0033588">
    <property type="term" value="C:elongator holoenzyme complex"/>
    <property type="evidence" value="ECO:0007669"/>
    <property type="project" value="InterPro"/>
</dbReference>
<keyword evidence="8" id="KW-0819">tRNA processing</keyword>
<dbReference type="UniPathway" id="UPA00988"/>
<dbReference type="Proteomes" id="UP000291343">
    <property type="component" value="Unassembled WGS sequence"/>
</dbReference>
<dbReference type="PRINTS" id="PR00320">
    <property type="entry name" value="GPROTEINBRPT"/>
</dbReference>
<comment type="subcellular location">
    <subcellularLocation>
        <location evidence="2">Cytoplasm</location>
    </subcellularLocation>
    <subcellularLocation>
        <location evidence="1">Nucleus</location>
    </subcellularLocation>
</comment>
<evidence type="ECO:0000256" key="11">
    <source>
        <dbReference type="PROSITE-ProRule" id="PRU00221"/>
    </source>
</evidence>
<evidence type="ECO:0000313" key="12">
    <source>
        <dbReference type="EMBL" id="RZF41054.1"/>
    </source>
</evidence>
<evidence type="ECO:0000313" key="13">
    <source>
        <dbReference type="Proteomes" id="UP000291343"/>
    </source>
</evidence>
<keyword evidence="7 11" id="KW-0853">WD repeat</keyword>
<dbReference type="PROSITE" id="PS50294">
    <property type="entry name" value="WD_REPEATS_REGION"/>
    <property type="match status" value="1"/>
</dbReference>
<comment type="pathway">
    <text evidence="3">tRNA modification; 5-methoxycarbonylmethyl-2-thiouridine-tRNA biosynthesis.</text>
</comment>
<dbReference type="GO" id="GO:0002098">
    <property type="term" value="P:tRNA wobble uridine modification"/>
    <property type="evidence" value="ECO:0007669"/>
    <property type="project" value="InterPro"/>
</dbReference>
<dbReference type="InParanoid" id="A0A482X5K0"/>
<dbReference type="Pfam" id="PF00400">
    <property type="entry name" value="WD40"/>
    <property type="match status" value="6"/>
</dbReference>
<dbReference type="OrthoDB" id="27911at2759"/>
<dbReference type="GO" id="GO:0005634">
    <property type="term" value="C:nucleus"/>
    <property type="evidence" value="ECO:0007669"/>
    <property type="project" value="UniProtKB-SubCell"/>
</dbReference>
<keyword evidence="6" id="KW-0963">Cytoplasm</keyword>
<dbReference type="SUPFAM" id="SSF50978">
    <property type="entry name" value="WD40 repeat-like"/>
    <property type="match status" value="2"/>
</dbReference>
<dbReference type="SMART" id="SM00320">
    <property type="entry name" value="WD40"/>
    <property type="match status" value="14"/>
</dbReference>
<dbReference type="PANTHER" id="PTHR44111:SF1">
    <property type="entry name" value="ELONGATOR COMPLEX PROTEIN 2"/>
    <property type="match status" value="1"/>
</dbReference>
<dbReference type="SMR" id="A0A482X5K0"/>
<evidence type="ECO:0000256" key="6">
    <source>
        <dbReference type="ARBA" id="ARBA00022490"/>
    </source>
</evidence>
<dbReference type="EMBL" id="QKKF02017260">
    <property type="protein sequence ID" value="RZF41054.1"/>
    <property type="molecule type" value="Genomic_DNA"/>
</dbReference>
<dbReference type="Gene3D" id="2.130.10.10">
    <property type="entry name" value="YVTN repeat-like/Quinoprotein amine dehydrogenase"/>
    <property type="match status" value="5"/>
</dbReference>
<dbReference type="AlphaFoldDB" id="A0A482X5K0"/>
<evidence type="ECO:0000256" key="10">
    <source>
        <dbReference type="ARBA" id="ARBA00023242"/>
    </source>
</evidence>
<feature type="repeat" description="WD" evidence="11">
    <location>
        <begin position="57"/>
        <end position="105"/>
    </location>
</feature>
<evidence type="ECO:0000256" key="4">
    <source>
        <dbReference type="ARBA" id="ARBA00005881"/>
    </source>
</evidence>
<evidence type="ECO:0000256" key="8">
    <source>
        <dbReference type="ARBA" id="ARBA00022694"/>
    </source>
</evidence>
<proteinExistence type="inferred from homology"/>
<dbReference type="PANTHER" id="PTHR44111">
    <property type="entry name" value="ELONGATOR COMPLEX PROTEIN 2"/>
    <property type="match status" value="1"/>
</dbReference>
<evidence type="ECO:0000256" key="9">
    <source>
        <dbReference type="ARBA" id="ARBA00022737"/>
    </source>
</evidence>
<dbReference type="STRING" id="195883.A0A482X5K0"/>
<dbReference type="FunCoup" id="A0A482X5K0">
    <property type="interactions" value="1287"/>
</dbReference>
<dbReference type="InterPro" id="IPR015943">
    <property type="entry name" value="WD40/YVTN_repeat-like_dom_sf"/>
</dbReference>
<sequence length="809" mass="89631">MSRAKCYYENIYTSSACNATPHCVDWSDNGLIAYGASNNIILYKKNDDGGGTVIRTLIGHKERVNTVRFVRNPERLTDLDTNIVSGSSDHSIIIWTIDKTGFLKMSVVLKCHSNIVTVVDAVYRSRSAGMSNLCIVSASADSTIKILNASIGYNKEKICMNTIEIPSNGLCLSVAITTFNGGDDILVACGLDNCKISLYSGNKIENGDKIEELGKLKGHDDWVRALSFSQNGDNVLLASASQDTTVRIWQFAPSANTIVDSEDQITQKKQVIQLGKRSLDVTLEAVLSGHEGWVYGIAWHPTSIENGTIKQPMELLTASLDKTLIVWAPDKDSGVWLETSRMGEMGGNGLGFYGACYGPDGKLILVHGFQGGIHLWKRKEELWEPEISITGHFSGVVDLTWEAVHGRYLLSVSLDQTTRLHAPWKTKKTWHEMGRPQIHGHDMACVAALPEFQFVSGAEEKVIRAFKAPNNFLQNFEQLCLTSSSNQLVSNPQETALGAAIPALGLSNRAVYSTEEKDNNSEDKLSREQYSEVYFVPQDLKVPPTEDNLSQNTLWPEVMKLYGHGYELYSLATSNDGKLVASACKATSEEHASILLWDTKKWQKVQTLTCHQLTVTQMSFCPDDSLLLAVSRDRSWSLHKRSGELRYELVYKSDKKTGLHQRIIWCCAWTHDGLYFATGSRDGKVVMWSASTHQHKTAIDLPKESITALAFAPSSATKSNVYLAAVGCESGEISLYTFNINESESTWKLFFSIDKDSCHSLSIKRLAFRPKLGRTEDAGSESEQKGVVQLASCGLDHLVRVYNIFTELD</sequence>
<evidence type="ECO:0000256" key="5">
    <source>
        <dbReference type="ARBA" id="ARBA00020267"/>
    </source>
</evidence>
<feature type="repeat" description="WD" evidence="11">
    <location>
        <begin position="216"/>
        <end position="259"/>
    </location>
</feature>
<dbReference type="InterPro" id="IPR001680">
    <property type="entry name" value="WD40_rpt"/>
</dbReference>
<dbReference type="GO" id="GO:0005737">
    <property type="term" value="C:cytoplasm"/>
    <property type="evidence" value="ECO:0007669"/>
    <property type="project" value="UniProtKB-SubCell"/>
</dbReference>
<evidence type="ECO:0000256" key="2">
    <source>
        <dbReference type="ARBA" id="ARBA00004496"/>
    </source>
</evidence>
<protein>
    <recommendedName>
        <fullName evidence="5">Elongator complex protein 2</fullName>
    </recommendedName>
</protein>
<dbReference type="PROSITE" id="PS50082">
    <property type="entry name" value="WD_REPEATS_2"/>
    <property type="match status" value="3"/>
</dbReference>
<organism evidence="12 13">
    <name type="scientific">Laodelphax striatellus</name>
    <name type="common">Small brown planthopper</name>
    <name type="synonym">Delphax striatella</name>
    <dbReference type="NCBI Taxonomy" id="195883"/>
    <lineage>
        <taxon>Eukaryota</taxon>
        <taxon>Metazoa</taxon>
        <taxon>Ecdysozoa</taxon>
        <taxon>Arthropoda</taxon>
        <taxon>Hexapoda</taxon>
        <taxon>Insecta</taxon>
        <taxon>Pterygota</taxon>
        <taxon>Neoptera</taxon>
        <taxon>Paraneoptera</taxon>
        <taxon>Hemiptera</taxon>
        <taxon>Auchenorrhyncha</taxon>
        <taxon>Fulgoroidea</taxon>
        <taxon>Delphacidae</taxon>
        <taxon>Criomorphinae</taxon>
        <taxon>Laodelphax</taxon>
    </lineage>
</organism>
<keyword evidence="10" id="KW-0539">Nucleus</keyword>
<accession>A0A482X5K0</accession>
<evidence type="ECO:0000256" key="1">
    <source>
        <dbReference type="ARBA" id="ARBA00004123"/>
    </source>
</evidence>
<comment type="caution">
    <text evidence="12">The sequence shown here is derived from an EMBL/GenBank/DDBJ whole genome shotgun (WGS) entry which is preliminary data.</text>
</comment>
<comment type="similarity">
    <text evidence="4">Belongs to the WD repeat ELP2 family.</text>
</comment>
<feature type="repeat" description="WD" evidence="11">
    <location>
        <begin position="657"/>
        <end position="698"/>
    </location>
</feature>
<gene>
    <name evidence="12" type="ORF">LSTR_LSTR002686</name>
</gene>
<evidence type="ECO:0000256" key="3">
    <source>
        <dbReference type="ARBA" id="ARBA00005043"/>
    </source>
</evidence>
<dbReference type="InterPro" id="IPR036322">
    <property type="entry name" value="WD40_repeat_dom_sf"/>
</dbReference>
<keyword evidence="13" id="KW-1185">Reference proteome</keyword>
<dbReference type="FunFam" id="2.130.10.10:FF:000400">
    <property type="entry name" value="Elongator acetyltransferase complex subunit 2"/>
    <property type="match status" value="1"/>
</dbReference>
<name>A0A482X5K0_LAOST</name>
<evidence type="ECO:0000256" key="7">
    <source>
        <dbReference type="ARBA" id="ARBA00022574"/>
    </source>
</evidence>